<dbReference type="Gene3D" id="1.20.1250.20">
    <property type="entry name" value="MFS general substrate transporter like domains"/>
    <property type="match status" value="2"/>
</dbReference>
<evidence type="ECO:0000256" key="5">
    <source>
        <dbReference type="SAM" id="Phobius"/>
    </source>
</evidence>
<comment type="subcellular location">
    <subcellularLocation>
        <location evidence="1">Cell membrane</location>
        <topology evidence="1">Multi-pass membrane protein</topology>
    </subcellularLocation>
</comment>
<dbReference type="Pfam" id="PF07690">
    <property type="entry name" value="MFS_1"/>
    <property type="match status" value="1"/>
</dbReference>
<evidence type="ECO:0000256" key="1">
    <source>
        <dbReference type="ARBA" id="ARBA00004651"/>
    </source>
</evidence>
<feature type="transmembrane region" description="Helical" evidence="5">
    <location>
        <begin position="70"/>
        <end position="92"/>
    </location>
</feature>
<dbReference type="EMBL" id="BAAALT010000174">
    <property type="protein sequence ID" value="GAA1820586.1"/>
    <property type="molecule type" value="Genomic_DNA"/>
</dbReference>
<feature type="transmembrane region" description="Helical" evidence="5">
    <location>
        <begin position="345"/>
        <end position="365"/>
    </location>
</feature>
<dbReference type="SUPFAM" id="SSF103473">
    <property type="entry name" value="MFS general substrate transporter"/>
    <property type="match status" value="1"/>
</dbReference>
<gene>
    <name evidence="7" type="ORF">GCM10009682_46060</name>
</gene>
<dbReference type="InterPro" id="IPR036259">
    <property type="entry name" value="MFS_trans_sf"/>
</dbReference>
<keyword evidence="8" id="KW-1185">Reference proteome</keyword>
<keyword evidence="3 5" id="KW-1133">Transmembrane helix</keyword>
<organism evidence="7 8">
    <name type="scientific">Luedemannella flava</name>
    <dbReference type="NCBI Taxonomy" id="349316"/>
    <lineage>
        <taxon>Bacteria</taxon>
        <taxon>Bacillati</taxon>
        <taxon>Actinomycetota</taxon>
        <taxon>Actinomycetes</taxon>
        <taxon>Micromonosporales</taxon>
        <taxon>Micromonosporaceae</taxon>
        <taxon>Luedemannella</taxon>
    </lineage>
</organism>
<feature type="transmembrane region" description="Helical" evidence="5">
    <location>
        <begin position="377"/>
        <end position="401"/>
    </location>
</feature>
<dbReference type="InterPro" id="IPR020846">
    <property type="entry name" value="MFS_dom"/>
</dbReference>
<feature type="transmembrane region" description="Helical" evidence="5">
    <location>
        <begin position="41"/>
        <end position="64"/>
    </location>
</feature>
<dbReference type="PANTHER" id="PTHR23523">
    <property type="match status" value="1"/>
</dbReference>
<dbReference type="InterPro" id="IPR052524">
    <property type="entry name" value="MFS_Cyanate_Porter"/>
</dbReference>
<evidence type="ECO:0000256" key="2">
    <source>
        <dbReference type="ARBA" id="ARBA00022692"/>
    </source>
</evidence>
<evidence type="ECO:0000259" key="6">
    <source>
        <dbReference type="PROSITE" id="PS50850"/>
    </source>
</evidence>
<feature type="transmembrane region" description="Helical" evidence="5">
    <location>
        <begin position="130"/>
        <end position="150"/>
    </location>
</feature>
<evidence type="ECO:0000313" key="7">
    <source>
        <dbReference type="EMBL" id="GAA1820586.1"/>
    </source>
</evidence>
<feature type="transmembrane region" description="Helical" evidence="5">
    <location>
        <begin position="407"/>
        <end position="429"/>
    </location>
</feature>
<feature type="transmembrane region" description="Helical" evidence="5">
    <location>
        <begin position="289"/>
        <end position="308"/>
    </location>
</feature>
<feature type="transmembrane region" description="Helical" evidence="5">
    <location>
        <begin position="104"/>
        <end position="124"/>
    </location>
</feature>
<dbReference type="RefSeq" id="WP_425560508.1">
    <property type="nucleotide sequence ID" value="NZ_BAAALT010000174.1"/>
</dbReference>
<sequence length="446" mass="44466">MSSSTLVGAPSGPVPAAVLSAPVTPSVAPTGTAARVAGGGLVLTAILLVALNLRACVTSLGALLGDVSAGMHMSAAVAGVITMLPALCFALFGALTPRLARRLGAVRLLLIAMGVLAVGQAARAVTDSQVVFVVTSAVALAGIAVSNVLLPSVVKRYFPHKIGLVTGVYSMTLTAGTAIAAAAPVPVAACAGSWRAGLGVWAVLAAVVIVPLVLMGRGARAEARAVAPATPAAPAVSVPPAPSASVIRPSRTRLGWAMALFFGAQSFGAYAIMGWLAQLFRDAGFSAEVAGLLLAGVMAIGIPIALVMPTLAARWADQRPVVGVLVALTAISYVGLLVAPGSAALLWVALLAIGQGSFPLLLGLFGMRARTSAGTVALSAFAQSTGYVIAALGPLAIGLLYEATGAWVAPLAVLLGALVVQTIAGFAAARPRMLEDELHSDSEMSG</sequence>
<feature type="transmembrane region" description="Helical" evidence="5">
    <location>
        <begin position="194"/>
        <end position="214"/>
    </location>
</feature>
<dbReference type="InterPro" id="IPR011701">
    <property type="entry name" value="MFS"/>
</dbReference>
<evidence type="ECO:0000256" key="3">
    <source>
        <dbReference type="ARBA" id="ARBA00022989"/>
    </source>
</evidence>
<accession>A0ABN2ME26</accession>
<name>A0ABN2ME26_9ACTN</name>
<feature type="transmembrane region" description="Helical" evidence="5">
    <location>
        <begin position="320"/>
        <end position="339"/>
    </location>
</feature>
<feature type="transmembrane region" description="Helical" evidence="5">
    <location>
        <begin position="254"/>
        <end position="277"/>
    </location>
</feature>
<reference evidence="8" key="1">
    <citation type="journal article" date="2019" name="Int. J. Syst. Evol. Microbiol.">
        <title>The Global Catalogue of Microorganisms (GCM) 10K type strain sequencing project: providing services to taxonomists for standard genome sequencing and annotation.</title>
        <authorList>
            <consortium name="The Broad Institute Genomics Platform"/>
            <consortium name="The Broad Institute Genome Sequencing Center for Infectious Disease"/>
            <person name="Wu L."/>
            <person name="Ma J."/>
        </authorList>
    </citation>
    <scope>NUCLEOTIDE SEQUENCE [LARGE SCALE GENOMIC DNA]</scope>
    <source>
        <strain evidence="8">JCM 13250</strain>
    </source>
</reference>
<evidence type="ECO:0000256" key="4">
    <source>
        <dbReference type="ARBA" id="ARBA00023136"/>
    </source>
</evidence>
<protein>
    <submittedName>
        <fullName evidence="7">CynX/NimT family MFS transporter</fullName>
    </submittedName>
</protein>
<feature type="domain" description="Major facilitator superfamily (MFS) profile" evidence="6">
    <location>
        <begin position="33"/>
        <end position="428"/>
    </location>
</feature>
<dbReference type="PROSITE" id="PS50850">
    <property type="entry name" value="MFS"/>
    <property type="match status" value="1"/>
</dbReference>
<evidence type="ECO:0000313" key="8">
    <source>
        <dbReference type="Proteomes" id="UP001500218"/>
    </source>
</evidence>
<keyword evidence="2 5" id="KW-0812">Transmembrane</keyword>
<dbReference type="Proteomes" id="UP001500218">
    <property type="component" value="Unassembled WGS sequence"/>
</dbReference>
<dbReference type="PANTHER" id="PTHR23523:SF2">
    <property type="entry name" value="2-NITROIMIDAZOLE TRANSPORTER"/>
    <property type="match status" value="1"/>
</dbReference>
<comment type="caution">
    <text evidence="7">The sequence shown here is derived from an EMBL/GenBank/DDBJ whole genome shotgun (WGS) entry which is preliminary data.</text>
</comment>
<feature type="transmembrane region" description="Helical" evidence="5">
    <location>
        <begin position="162"/>
        <end position="182"/>
    </location>
</feature>
<keyword evidence="4 5" id="KW-0472">Membrane</keyword>
<proteinExistence type="predicted"/>